<evidence type="ECO:0000256" key="11">
    <source>
        <dbReference type="ARBA" id="ARBA00023136"/>
    </source>
</evidence>
<evidence type="ECO:0000256" key="3">
    <source>
        <dbReference type="ARBA" id="ARBA00022448"/>
    </source>
</evidence>
<evidence type="ECO:0000256" key="9">
    <source>
        <dbReference type="ARBA" id="ARBA00023027"/>
    </source>
</evidence>
<dbReference type="GO" id="GO:0048038">
    <property type="term" value="F:quinone binding"/>
    <property type="evidence" value="ECO:0007669"/>
    <property type="project" value="UniProtKB-KW"/>
</dbReference>
<keyword evidence="3 12" id="KW-0813">Transport</keyword>
<dbReference type="EMBL" id="CP001798">
    <property type="protein sequence ID" value="ADE15241.1"/>
    <property type="molecule type" value="Genomic_DNA"/>
</dbReference>
<dbReference type="KEGG" id="nhl:Nhal_2142"/>
<keyword evidence="8 12" id="KW-1133">Transmembrane helix</keyword>
<dbReference type="GO" id="GO:0050136">
    <property type="term" value="F:NADH dehydrogenase (quinone) (non-electrogenic) activity"/>
    <property type="evidence" value="ECO:0007669"/>
    <property type="project" value="UniProtKB-UniRule"/>
</dbReference>
<keyword evidence="9 12" id="KW-0520">NAD</keyword>
<dbReference type="GO" id="GO:0005886">
    <property type="term" value="C:plasma membrane"/>
    <property type="evidence" value="ECO:0007669"/>
    <property type="project" value="UniProtKB-SubCell"/>
</dbReference>
<dbReference type="eggNOG" id="COG0838">
    <property type="taxonomic scope" value="Bacteria"/>
</dbReference>
<keyword evidence="6 12" id="KW-0874">Quinone</keyword>
<dbReference type="GO" id="GO:0008137">
    <property type="term" value="F:NADH dehydrogenase (ubiquinone) activity"/>
    <property type="evidence" value="ECO:0007669"/>
    <property type="project" value="InterPro"/>
</dbReference>
<dbReference type="InterPro" id="IPR038430">
    <property type="entry name" value="NDAH_ubi_oxred_su3_sf"/>
</dbReference>
<evidence type="ECO:0000256" key="10">
    <source>
        <dbReference type="ARBA" id="ARBA00023075"/>
    </source>
</evidence>
<evidence type="ECO:0000256" key="5">
    <source>
        <dbReference type="ARBA" id="ARBA00022692"/>
    </source>
</evidence>
<protein>
    <recommendedName>
        <fullName evidence="12">NADH-quinone oxidoreductase subunit A</fullName>
        <ecNumber evidence="12">7.1.1.-</ecNumber>
    </recommendedName>
    <alternativeName>
        <fullName evidence="12">NADH dehydrogenase I subunit A</fullName>
    </alternativeName>
    <alternativeName>
        <fullName evidence="12">NDH-1 subunit A</fullName>
    </alternativeName>
    <alternativeName>
        <fullName evidence="12">NUO1</fullName>
    </alternativeName>
</protein>
<evidence type="ECO:0000256" key="7">
    <source>
        <dbReference type="ARBA" id="ARBA00022967"/>
    </source>
</evidence>
<dbReference type="AlphaFoldDB" id="D5C518"/>
<dbReference type="InterPro" id="IPR000440">
    <property type="entry name" value="NADH_UbQ/plastoQ_OxRdtase_su3"/>
</dbReference>
<keyword evidence="10 12" id="KW-0830">Ubiquinone</keyword>
<comment type="similarity">
    <text evidence="2 12 13">Belongs to the complex I subunit 3 family.</text>
</comment>
<dbReference type="PANTHER" id="PTHR11058">
    <property type="entry name" value="NADH-UBIQUINONE OXIDOREDUCTASE CHAIN 3"/>
    <property type="match status" value="1"/>
</dbReference>
<keyword evidence="5 12" id="KW-0812">Transmembrane</keyword>
<accession>D5C518</accession>
<keyword evidence="7 12" id="KW-1278">Translocase</keyword>
<comment type="function">
    <text evidence="12">NDH-1 shuttles electrons from NADH, via FMN and iron-sulfur (Fe-S) centers, to quinones in the respiratory chain. The immediate electron acceptor for the enzyme in this species is believed to be ubiquinone. Couples the redox reaction to proton translocation (for every two electrons transferred, four hydrogen ions are translocated across the cytoplasmic membrane), and thus conserves the redox energy in a proton gradient.</text>
</comment>
<feature type="transmembrane region" description="Helical" evidence="12">
    <location>
        <begin position="93"/>
        <end position="112"/>
    </location>
</feature>
<comment type="subcellular location">
    <subcellularLocation>
        <location evidence="12">Cell inner membrane</location>
        <topology evidence="12">Multi-pass membrane protein</topology>
    </subcellularLocation>
    <subcellularLocation>
        <location evidence="13">Cell membrane</location>
        <topology evidence="13">Multi-pass membrane protein</topology>
    </subcellularLocation>
    <subcellularLocation>
        <location evidence="1">Membrane</location>
        <topology evidence="1">Multi-pass membrane protein</topology>
    </subcellularLocation>
</comment>
<keyword evidence="12" id="KW-0997">Cell inner membrane</keyword>
<organism evidence="14 15">
    <name type="scientific">Nitrosococcus halophilus (strain Nc4)</name>
    <dbReference type="NCBI Taxonomy" id="472759"/>
    <lineage>
        <taxon>Bacteria</taxon>
        <taxon>Pseudomonadati</taxon>
        <taxon>Pseudomonadota</taxon>
        <taxon>Gammaproteobacteria</taxon>
        <taxon>Chromatiales</taxon>
        <taxon>Chromatiaceae</taxon>
        <taxon>Nitrosococcus</taxon>
    </lineage>
</organism>
<evidence type="ECO:0000256" key="8">
    <source>
        <dbReference type="ARBA" id="ARBA00022989"/>
    </source>
</evidence>
<dbReference type="InterPro" id="IPR023043">
    <property type="entry name" value="NAD(P)H_OxRDtase_bac/plastid"/>
</dbReference>
<proteinExistence type="inferred from homology"/>
<gene>
    <name evidence="12" type="primary">nuoA</name>
    <name evidence="14" type="ordered locus">Nhal_2142</name>
</gene>
<dbReference type="GO" id="GO:0030964">
    <property type="term" value="C:NADH dehydrogenase complex"/>
    <property type="evidence" value="ECO:0007669"/>
    <property type="project" value="TreeGrafter"/>
</dbReference>
<dbReference type="EC" id="7.1.1.-" evidence="12"/>
<dbReference type="Proteomes" id="UP000001844">
    <property type="component" value="Chromosome"/>
</dbReference>
<comment type="catalytic activity">
    <reaction evidence="12 13">
        <text>a quinone + NADH + 5 H(+)(in) = a quinol + NAD(+) + 4 H(+)(out)</text>
        <dbReference type="Rhea" id="RHEA:57888"/>
        <dbReference type="ChEBI" id="CHEBI:15378"/>
        <dbReference type="ChEBI" id="CHEBI:24646"/>
        <dbReference type="ChEBI" id="CHEBI:57540"/>
        <dbReference type="ChEBI" id="CHEBI:57945"/>
        <dbReference type="ChEBI" id="CHEBI:132124"/>
    </reaction>
</comment>
<comment type="subunit">
    <text evidence="12">NDH-1 is composed of 14 different subunits. Subunits NuoA, H, J, K, L, M, N constitute the membrane sector of the complex.</text>
</comment>
<evidence type="ECO:0000256" key="1">
    <source>
        <dbReference type="ARBA" id="ARBA00004141"/>
    </source>
</evidence>
<dbReference type="Pfam" id="PF00507">
    <property type="entry name" value="Oxidored_q4"/>
    <property type="match status" value="1"/>
</dbReference>
<evidence type="ECO:0000256" key="12">
    <source>
        <dbReference type="HAMAP-Rule" id="MF_01394"/>
    </source>
</evidence>
<keyword evidence="11 12" id="KW-0472">Membrane</keyword>
<feature type="transmembrane region" description="Helical" evidence="12">
    <location>
        <begin position="12"/>
        <end position="33"/>
    </location>
</feature>
<dbReference type="HAMAP" id="MF_01394">
    <property type="entry name" value="NDH1_NuoA"/>
    <property type="match status" value="1"/>
</dbReference>
<evidence type="ECO:0000256" key="6">
    <source>
        <dbReference type="ARBA" id="ARBA00022719"/>
    </source>
</evidence>
<sequence>MSLMQSTEFWPFVLYAGIVLALVAGILGLSYILGQRHGEKATGEPFESGIVPVDFARLRFSAKFYLVAVLFVIFDMEAVFIFAWAVAFRETGWIGYGGALTFIAILVVALIYEWRVGALDWQPQERKRQTSRQL</sequence>
<keyword evidence="15" id="KW-1185">Reference proteome</keyword>
<feature type="transmembrane region" description="Helical" evidence="12">
    <location>
        <begin position="64"/>
        <end position="87"/>
    </location>
</feature>
<dbReference type="Gene3D" id="1.20.58.1610">
    <property type="entry name" value="NADH:ubiquinone/plastoquinone oxidoreductase, chain 3"/>
    <property type="match status" value="1"/>
</dbReference>
<dbReference type="HOGENOM" id="CLU_119549_2_1_6"/>
<evidence type="ECO:0000256" key="4">
    <source>
        <dbReference type="ARBA" id="ARBA00022475"/>
    </source>
</evidence>
<evidence type="ECO:0000313" key="14">
    <source>
        <dbReference type="EMBL" id="ADE15241.1"/>
    </source>
</evidence>
<evidence type="ECO:0000313" key="15">
    <source>
        <dbReference type="Proteomes" id="UP000001844"/>
    </source>
</evidence>
<evidence type="ECO:0000256" key="13">
    <source>
        <dbReference type="RuleBase" id="RU003639"/>
    </source>
</evidence>
<name>D5C518_NITHN</name>
<keyword evidence="4 12" id="KW-1003">Cell membrane</keyword>
<evidence type="ECO:0000256" key="2">
    <source>
        <dbReference type="ARBA" id="ARBA00008472"/>
    </source>
</evidence>
<dbReference type="PANTHER" id="PTHR11058:SF21">
    <property type="entry name" value="NADH-QUINONE OXIDOREDUCTASE SUBUNIT A"/>
    <property type="match status" value="1"/>
</dbReference>
<reference evidence="15" key="1">
    <citation type="submission" date="2010-04" db="EMBL/GenBank/DDBJ databases">
        <title>Complete genome sequence of Nitrosococcus halophilus Nc4, a salt-adapted, aerobic obligate ammonia-oxidizing sulfur purple bacterium.</title>
        <authorList>
            <consortium name="US DOE Joint Genome Institute"/>
            <person name="Campbell M.A."/>
            <person name="Malfatti S.A."/>
            <person name="Chain P.S.G."/>
            <person name="Heidelberg J.F."/>
            <person name="Ward B.B."/>
            <person name="Klotz M.G."/>
        </authorList>
    </citation>
    <scope>NUCLEOTIDE SEQUENCE [LARGE SCALE GENOMIC DNA]</scope>
    <source>
        <strain evidence="15">Nc4</strain>
    </source>
</reference>
<dbReference type="STRING" id="472759.Nhal_2142"/>